<comment type="caution">
    <text evidence="1">The sequence shown here is derived from an EMBL/GenBank/DDBJ whole genome shotgun (WGS) entry which is preliminary data.</text>
</comment>
<evidence type="ECO:0000313" key="1">
    <source>
        <dbReference type="EMBL" id="MFC6206442.1"/>
    </source>
</evidence>
<sequence length="46" mass="5236">MDFKQNRLATLSQTLSALQPTVTRLAFSELVRELVGFKPLTWKTQA</sequence>
<keyword evidence="2" id="KW-1185">Reference proteome</keyword>
<evidence type="ECO:0008006" key="3">
    <source>
        <dbReference type="Google" id="ProtNLM"/>
    </source>
</evidence>
<proteinExistence type="predicted"/>
<gene>
    <name evidence="1" type="ORF">ACFP1G_02985</name>
</gene>
<dbReference type="RefSeq" id="WP_164508689.1">
    <property type="nucleotide sequence ID" value="NZ_JBHSSK010000009.1"/>
</dbReference>
<reference evidence="2" key="1">
    <citation type="journal article" date="2019" name="Int. J. Syst. Evol. Microbiol.">
        <title>The Global Catalogue of Microorganisms (GCM) 10K type strain sequencing project: providing services to taxonomists for standard genome sequencing and annotation.</title>
        <authorList>
            <consortium name="The Broad Institute Genomics Platform"/>
            <consortium name="The Broad Institute Genome Sequencing Center for Infectious Disease"/>
            <person name="Wu L."/>
            <person name="Ma J."/>
        </authorList>
    </citation>
    <scope>NUCLEOTIDE SEQUENCE [LARGE SCALE GENOMIC DNA]</scope>
    <source>
        <strain evidence="2">CCM 8905</strain>
    </source>
</reference>
<dbReference type="Proteomes" id="UP001596254">
    <property type="component" value="Unassembled WGS sequence"/>
</dbReference>
<organism evidence="1 2">
    <name type="scientific">Levilactobacillus tongjiangensis</name>
    <dbReference type="NCBI Taxonomy" id="2486023"/>
    <lineage>
        <taxon>Bacteria</taxon>
        <taxon>Bacillati</taxon>
        <taxon>Bacillota</taxon>
        <taxon>Bacilli</taxon>
        <taxon>Lactobacillales</taxon>
        <taxon>Lactobacillaceae</taxon>
        <taxon>Levilactobacillus</taxon>
    </lineage>
</organism>
<dbReference type="EMBL" id="JBHSSK010000009">
    <property type="protein sequence ID" value="MFC6206442.1"/>
    <property type="molecule type" value="Genomic_DNA"/>
</dbReference>
<evidence type="ECO:0000313" key="2">
    <source>
        <dbReference type="Proteomes" id="UP001596254"/>
    </source>
</evidence>
<name>A0ABW1SQM4_9LACO</name>
<protein>
    <recommendedName>
        <fullName evidence="3">Transposase</fullName>
    </recommendedName>
</protein>
<accession>A0ABW1SQM4</accession>